<dbReference type="SUPFAM" id="SSF52540">
    <property type="entry name" value="P-loop containing nucleoside triphosphate hydrolases"/>
    <property type="match status" value="1"/>
</dbReference>
<gene>
    <name evidence="3" type="ORF">D0860_06926</name>
</gene>
<evidence type="ECO:0000259" key="2">
    <source>
        <dbReference type="Pfam" id="PF24564"/>
    </source>
</evidence>
<dbReference type="InterPro" id="IPR056024">
    <property type="entry name" value="DUF7605"/>
</dbReference>
<sequence length="929" mass="104614">MSKYNLGSFMLGKRKLQQFRAESGDSEGLFVTPDPQDDVLAPDYSHGGRGDYPAPGLDQAANESAYRVEASHHELDGDGHEDDAGYSDSREQLPSHPAFSSNVKSLEQEALKTVLGLQDILDDHAKDSKNLQNMVQSAKSAVEQSAGPKKILGFLGDTGTGKSSTINSLTSIPGLAVAVAAGESCTKVIMLFTHELSFQTTAFAAEIRYSDLETCRKLLREQLKNYFRYIYDFDEDWDDVQQKEYENACQTAFKIFRSLFCDKPEFESPRAGKEFLERAYRRNTNTALADMEAWCKSLLAEMMTEDGAVLCFEADHVDDLNTDLSPHISERHDFKAPTLCHLINRVTIGARDSRILQYVTLADLPGTSDVDQVRAAIAHEFRQKCDALLVFEPMARCVDHPSAERNIAINAERFGSNMALVVPRSDDNVDDALAQTMRKKGQSIGDYFVIGAQIKQLDSELIQIKREVEKRRAVKRQKTTGSTFAGLTLEELRLRRSELVEERQQQKNRQFAILVDARNTYTTRLLQHNKQRFMPPDVCLTVHCVSNTHYIAHLLDTEPDGTLLDVNATGIPALRAWLLEIIAPSLLQEIEERIGRCCAFVHGVAMWAQSTPQKRKAAIQEVARAPGLSWPRITENTLRSVEATTDTSFLSRLQAKFGAIIEAALGYHQMLLSTWHPMTLRAFFLKDGSHSTKRQALPICWNEKLTEFQTKEVLNPDWSKMKEGVHENLEGMVSNIVDELQHVPKELDKMEFVVTTAQMENIMGIITQYTSRIRRAYADRLQEYDKELGNIKQNASFDMPLAYFTEAMRPMYEECSNMRGTGCVKRMMSHMADHLSGKGRRTDPFTAMHDPLRSELSRASFFAVRKLQSDVAEMLRQLVERFDAALAVEHEALPETIARKNVMPALVIALVELEHIDQTLKAIKAASDA</sequence>
<evidence type="ECO:0000313" key="3">
    <source>
        <dbReference type="EMBL" id="RMZ03149.1"/>
    </source>
</evidence>
<comment type="caution">
    <text evidence="3">The sequence shown here is derived from an EMBL/GenBank/DDBJ whole genome shotgun (WGS) entry which is preliminary data.</text>
</comment>
<feature type="region of interest" description="Disordered" evidence="1">
    <location>
        <begin position="22"/>
        <end position="101"/>
    </location>
</feature>
<proteinExistence type="predicted"/>
<dbReference type="Gene3D" id="3.40.50.300">
    <property type="entry name" value="P-loop containing nucleotide triphosphate hydrolases"/>
    <property type="match status" value="1"/>
</dbReference>
<dbReference type="Proteomes" id="UP000280598">
    <property type="component" value="Unassembled WGS sequence"/>
</dbReference>
<dbReference type="AlphaFoldDB" id="A0A3M7GQ95"/>
<dbReference type="VEuPathDB" id="FungiDB:BTJ68_12228"/>
<evidence type="ECO:0000313" key="4">
    <source>
        <dbReference type="Proteomes" id="UP000280598"/>
    </source>
</evidence>
<reference evidence="3 4" key="1">
    <citation type="journal article" date="2018" name="BMC Genomics">
        <title>Genomic evidence for intraspecific hybridization in a clonal and extremely halotolerant yeast.</title>
        <authorList>
            <person name="Gostincar C."/>
            <person name="Stajich J.E."/>
            <person name="Zupancic J."/>
            <person name="Zalar P."/>
            <person name="Gunde-Cimerman N."/>
        </authorList>
    </citation>
    <scope>NUCLEOTIDE SEQUENCE [LARGE SCALE GENOMIC DNA]</scope>
    <source>
        <strain evidence="3 4">EXF-562</strain>
    </source>
</reference>
<dbReference type="PANTHER" id="PTHR36681:SF3">
    <property type="entry name" value="NUCLEAR GTPASE, GERMINAL CENTER-ASSOCIATED, TANDEM DUPLICATE 3"/>
    <property type="match status" value="1"/>
</dbReference>
<evidence type="ECO:0000256" key="1">
    <source>
        <dbReference type="SAM" id="MobiDB-lite"/>
    </source>
</evidence>
<dbReference type="Pfam" id="PF24564">
    <property type="entry name" value="DUF7605"/>
    <property type="match status" value="1"/>
</dbReference>
<name>A0A3M7GQ95_HORWE</name>
<accession>A0A3M7GQ95</accession>
<dbReference type="InterPro" id="IPR027417">
    <property type="entry name" value="P-loop_NTPase"/>
</dbReference>
<feature type="domain" description="DUF7605" evidence="2">
    <location>
        <begin position="673"/>
        <end position="837"/>
    </location>
</feature>
<protein>
    <recommendedName>
        <fullName evidence="2">DUF7605 domain-containing protein</fullName>
    </recommendedName>
</protein>
<organism evidence="3 4">
    <name type="scientific">Hortaea werneckii</name>
    <name type="common">Black yeast</name>
    <name type="synonym">Cladosporium werneckii</name>
    <dbReference type="NCBI Taxonomy" id="91943"/>
    <lineage>
        <taxon>Eukaryota</taxon>
        <taxon>Fungi</taxon>
        <taxon>Dikarya</taxon>
        <taxon>Ascomycota</taxon>
        <taxon>Pezizomycotina</taxon>
        <taxon>Dothideomycetes</taxon>
        <taxon>Dothideomycetidae</taxon>
        <taxon>Mycosphaerellales</taxon>
        <taxon>Teratosphaeriaceae</taxon>
        <taxon>Hortaea</taxon>
    </lineage>
</organism>
<dbReference type="EMBL" id="QWIS01000171">
    <property type="protein sequence ID" value="RMZ03149.1"/>
    <property type="molecule type" value="Genomic_DNA"/>
</dbReference>
<feature type="compositionally biased region" description="Basic and acidic residues" evidence="1">
    <location>
        <begin position="69"/>
        <end position="78"/>
    </location>
</feature>
<dbReference type="PANTHER" id="PTHR36681">
    <property type="entry name" value="NUCLEAR GTPASE, GERMINAL CENTER-ASSOCIATED, TANDEM DUPLICATE 3"/>
    <property type="match status" value="1"/>
</dbReference>